<dbReference type="RefSeq" id="WP_140851260.1">
    <property type="nucleotide sequence ID" value="NZ_RCZC01000004.1"/>
</dbReference>
<accession>A0A502FS00</accession>
<evidence type="ECO:0000256" key="1">
    <source>
        <dbReference type="ARBA" id="ARBA00022722"/>
    </source>
</evidence>
<dbReference type="InterPro" id="IPR050535">
    <property type="entry name" value="DNA_Repair-Maintenance_Comp"/>
</dbReference>
<protein>
    <submittedName>
        <fullName evidence="5">DNA repair exonuclease</fullName>
    </submittedName>
</protein>
<dbReference type="CDD" id="cd00840">
    <property type="entry name" value="MPP_Mre11_N"/>
    <property type="match status" value="1"/>
</dbReference>
<dbReference type="EMBL" id="RCZC01000004">
    <property type="protein sequence ID" value="TPG52191.1"/>
    <property type="molecule type" value="Genomic_DNA"/>
</dbReference>
<proteinExistence type="predicted"/>
<dbReference type="PANTHER" id="PTHR30337:SF0">
    <property type="entry name" value="NUCLEASE SBCCD SUBUNIT D"/>
    <property type="match status" value="1"/>
</dbReference>
<sequence length="371" mass="41047">MLRLIHTADWQLGKPYGRFDSDVRAALNEARFDAIDTIGKAAVEHGAEHVLVAGDVFDTEGPEDRVIVQAVSRMQRYACTWWLLPGNHDFARNSGLWDRVRAKGAANIRIVTEPMPCELEPGHWLLPAPLTHRHNLDDPTGLFDMMETPGATLRIGVAHGSIRDFSSRGEAQNQIAPDRAHRSNLDYLALGDWHGALRVDARTWYSGTPETDRFQRDEPGYALLVTLEPGVEPIVSPIRTGRFQWLMRDWTIPDAGAFAAECDRLLSPIEPSATLLQLSLAGIVSLSDRIEILGRLDNDLRHRLRHLAVTADDLVGRPSEQDLADLQVEGMIGTAAAKLMTMIETGGSDGVTAKRALERLFVEYQRGQGAA</sequence>
<dbReference type="OrthoDB" id="9773856at2"/>
<dbReference type="InterPro" id="IPR004843">
    <property type="entry name" value="Calcineurin-like_PHP"/>
</dbReference>
<dbReference type="Pfam" id="PF00149">
    <property type="entry name" value="Metallophos"/>
    <property type="match status" value="1"/>
</dbReference>
<evidence type="ECO:0000313" key="6">
    <source>
        <dbReference type="Proteomes" id="UP000319931"/>
    </source>
</evidence>
<gene>
    <name evidence="5" type="ORF">EAH76_15965</name>
</gene>
<dbReference type="PANTHER" id="PTHR30337">
    <property type="entry name" value="COMPONENT OF ATP-DEPENDENT DSDNA EXONUCLEASE"/>
    <property type="match status" value="1"/>
</dbReference>
<evidence type="ECO:0000313" key="5">
    <source>
        <dbReference type="EMBL" id="TPG52191.1"/>
    </source>
</evidence>
<evidence type="ECO:0000256" key="2">
    <source>
        <dbReference type="ARBA" id="ARBA00022801"/>
    </source>
</evidence>
<evidence type="ECO:0000256" key="3">
    <source>
        <dbReference type="ARBA" id="ARBA00022839"/>
    </source>
</evidence>
<dbReference type="GO" id="GO:0004527">
    <property type="term" value="F:exonuclease activity"/>
    <property type="evidence" value="ECO:0007669"/>
    <property type="project" value="UniProtKB-KW"/>
</dbReference>
<dbReference type="PIRSF" id="PIRSF033093">
    <property type="entry name" value="UCP_ML1119"/>
    <property type="match status" value="1"/>
</dbReference>
<dbReference type="InterPro" id="IPR041796">
    <property type="entry name" value="Mre11_N"/>
</dbReference>
<keyword evidence="2" id="KW-0378">Hydrolase</keyword>
<dbReference type="Gene3D" id="3.60.21.10">
    <property type="match status" value="1"/>
</dbReference>
<keyword evidence="6" id="KW-1185">Reference proteome</keyword>
<keyword evidence="3 5" id="KW-0269">Exonuclease</keyword>
<reference evidence="5 6" key="1">
    <citation type="journal article" date="2019" name="Environ. Microbiol.">
        <title>Species interactions and distinct microbial communities in high Arctic permafrost affected cryosols are associated with the CH4 and CO2 gas fluxes.</title>
        <authorList>
            <person name="Altshuler I."/>
            <person name="Hamel J."/>
            <person name="Turney S."/>
            <person name="Magnuson E."/>
            <person name="Levesque R."/>
            <person name="Greer C."/>
            <person name="Whyte L.G."/>
        </authorList>
    </citation>
    <scope>NUCLEOTIDE SEQUENCE [LARGE SCALE GENOMIC DNA]</scope>
    <source>
        <strain evidence="5 6">E6.1</strain>
    </source>
</reference>
<dbReference type="Proteomes" id="UP000319931">
    <property type="component" value="Unassembled WGS sequence"/>
</dbReference>
<feature type="domain" description="Calcineurin-like phosphoesterase" evidence="4">
    <location>
        <begin position="2"/>
        <end position="216"/>
    </location>
</feature>
<dbReference type="SUPFAM" id="SSF56300">
    <property type="entry name" value="Metallo-dependent phosphatases"/>
    <property type="match status" value="1"/>
</dbReference>
<name>A0A502FS00_9SPHN</name>
<dbReference type="InterPro" id="IPR029052">
    <property type="entry name" value="Metallo-depent_PP-like"/>
</dbReference>
<evidence type="ECO:0000259" key="4">
    <source>
        <dbReference type="Pfam" id="PF00149"/>
    </source>
</evidence>
<organism evidence="5 6">
    <name type="scientific">Sphingomonas glacialis</name>
    <dbReference type="NCBI Taxonomy" id="658225"/>
    <lineage>
        <taxon>Bacteria</taxon>
        <taxon>Pseudomonadati</taxon>
        <taxon>Pseudomonadota</taxon>
        <taxon>Alphaproteobacteria</taxon>
        <taxon>Sphingomonadales</taxon>
        <taxon>Sphingomonadaceae</taxon>
        <taxon>Sphingomonas</taxon>
    </lineage>
</organism>
<dbReference type="AlphaFoldDB" id="A0A502FS00"/>
<keyword evidence="1" id="KW-0540">Nuclease</keyword>
<dbReference type="InterPro" id="IPR014577">
    <property type="entry name" value="UCP033093_metalloPase"/>
</dbReference>
<comment type="caution">
    <text evidence="5">The sequence shown here is derived from an EMBL/GenBank/DDBJ whole genome shotgun (WGS) entry which is preliminary data.</text>
</comment>